<keyword evidence="2" id="KW-1185">Reference proteome</keyword>
<protein>
    <submittedName>
        <fullName evidence="1">AraC family transcriptional regulator</fullName>
    </submittedName>
</protein>
<evidence type="ECO:0000313" key="1">
    <source>
        <dbReference type="EMBL" id="MEJ8306279.1"/>
    </source>
</evidence>
<accession>A0ACC6PIG8</accession>
<name>A0ACC6PIG8_9BACL</name>
<comment type="caution">
    <text evidence="1">The sequence shown here is derived from an EMBL/GenBank/DDBJ whole genome shotgun (WGS) entry which is preliminary data.</text>
</comment>
<organism evidence="1 2">
    <name type="scientific">Saccharibacillus sacchari</name>
    <dbReference type="NCBI Taxonomy" id="456493"/>
    <lineage>
        <taxon>Bacteria</taxon>
        <taxon>Bacillati</taxon>
        <taxon>Bacillota</taxon>
        <taxon>Bacilli</taxon>
        <taxon>Bacillales</taxon>
        <taxon>Paenibacillaceae</taxon>
        <taxon>Saccharibacillus</taxon>
    </lineage>
</organism>
<proteinExistence type="predicted"/>
<reference evidence="1" key="1">
    <citation type="submission" date="2024-03" db="EMBL/GenBank/DDBJ databases">
        <title>Whole genome sequecning of epiphytes from Marcgravia umbellata leaves.</title>
        <authorList>
            <person name="Kumar G."/>
            <person name="Savka M.A."/>
        </authorList>
    </citation>
    <scope>NUCLEOTIDE SEQUENCE</scope>
    <source>
        <strain evidence="1">RIT_BL5</strain>
    </source>
</reference>
<sequence>MDSSHHPEACEQSADERLRLLVPRLLEASALTLSRIQARLRDKTIRGYMLLVPIGQAHIRIIADGIEQAAGAGSAMALNPGTRVESCVISAPENECYVLGFELLQRCEPEPAAGDAHSFHLEPIADPPLLAGVHRDTEGFVWSEAAALLCRPLPASAGMRERLLRQTTLSELAVRLGEREYPATSGKKDSREAVARTLAYMRQSYREPITRAALADRAGLSVWHYAELFKQMTGDSPIRHLNKLRIEAAKRELLLGSSPIQAIAKQSGFEDEYYFSRKFSELSGVSPSRCRSEGRRRLASVNFAYTGQLLALGAVPRAAVLDPGRDVHRRAFFDRIPVWLRRAEPVSGEVVDYNLERLRLEEPGILLCSEWEERICRERLPDRVPIAVVPWSTADWRGHLSDIAYLLGLSAQRKRWMDAYERQVDEVGRGLRRKLGGATVALLRLKADRVEVYGARNGGGVLFEDLGLNPAYRYRDIPISRSVPHDGWHAYAGQINLVIVDPGAAAQACWMSMLGENQGRRYIRVGEMPWLDYSAHAHRQIVAEANRLLGDEA</sequence>
<gene>
    <name evidence="1" type="ORF">WKI47_20435</name>
</gene>
<evidence type="ECO:0000313" key="2">
    <source>
        <dbReference type="Proteomes" id="UP001380953"/>
    </source>
</evidence>
<dbReference type="EMBL" id="JBBKAR010000052">
    <property type="protein sequence ID" value="MEJ8306279.1"/>
    <property type="molecule type" value="Genomic_DNA"/>
</dbReference>
<dbReference type="Proteomes" id="UP001380953">
    <property type="component" value="Unassembled WGS sequence"/>
</dbReference>